<comment type="similarity">
    <text evidence="1">Belongs to the peptidase C56 family.</text>
</comment>
<proteinExistence type="inferred from homology"/>
<feature type="domain" description="DJ-1/PfpI" evidence="2">
    <location>
        <begin position="4"/>
        <end position="180"/>
    </location>
</feature>
<dbReference type="AlphaFoldDB" id="A0ABD5WEG9"/>
<reference evidence="3 4" key="1">
    <citation type="journal article" date="2019" name="Int. J. Syst. Evol. Microbiol.">
        <title>The Global Catalogue of Microorganisms (GCM) 10K type strain sequencing project: providing services to taxonomists for standard genome sequencing and annotation.</title>
        <authorList>
            <consortium name="The Broad Institute Genomics Platform"/>
            <consortium name="The Broad Institute Genome Sequencing Center for Infectious Disease"/>
            <person name="Wu L."/>
            <person name="Ma J."/>
        </authorList>
    </citation>
    <scope>NUCLEOTIDE SEQUENCE [LARGE SCALE GENOMIC DNA]</scope>
    <source>
        <strain evidence="3 4">DT72</strain>
    </source>
</reference>
<gene>
    <name evidence="3" type="ORF">ACFQJ6_01595</name>
</gene>
<dbReference type="Proteomes" id="UP001596407">
    <property type="component" value="Unassembled WGS sequence"/>
</dbReference>
<evidence type="ECO:0000259" key="2">
    <source>
        <dbReference type="Pfam" id="PF01965"/>
    </source>
</evidence>
<dbReference type="CDD" id="cd03169">
    <property type="entry name" value="GATase1_PfpI_1"/>
    <property type="match status" value="1"/>
</dbReference>
<dbReference type="PROSITE" id="PS51276">
    <property type="entry name" value="PEPTIDASE_C56_PFPI"/>
    <property type="match status" value="1"/>
</dbReference>
<dbReference type="Pfam" id="PF01965">
    <property type="entry name" value="DJ-1_PfpI"/>
    <property type="match status" value="1"/>
</dbReference>
<dbReference type="RefSeq" id="WP_276282339.1">
    <property type="nucleotide sequence ID" value="NZ_CP119810.1"/>
</dbReference>
<name>A0ABD5WEG9_9EURY</name>
<evidence type="ECO:0000313" key="4">
    <source>
        <dbReference type="Proteomes" id="UP001596407"/>
    </source>
</evidence>
<evidence type="ECO:0000313" key="3">
    <source>
        <dbReference type="EMBL" id="MFC7079016.1"/>
    </source>
</evidence>
<dbReference type="PANTHER" id="PTHR42733:SF2">
    <property type="entry name" value="DJ-1_THIJ_PFPI FAMILY PROTEIN"/>
    <property type="match status" value="1"/>
</dbReference>
<dbReference type="InterPro" id="IPR029062">
    <property type="entry name" value="Class_I_gatase-like"/>
</dbReference>
<evidence type="ECO:0000256" key="1">
    <source>
        <dbReference type="ARBA" id="ARBA00008542"/>
    </source>
</evidence>
<dbReference type="InterPro" id="IPR006286">
    <property type="entry name" value="C56_PfpI-like"/>
</dbReference>
<dbReference type="GeneID" id="79305466"/>
<comment type="caution">
    <text evidence="3">The sequence shown here is derived from an EMBL/GenBank/DDBJ whole genome shotgun (WGS) entry which is preliminary data.</text>
</comment>
<dbReference type="EMBL" id="JBHSZH010000001">
    <property type="protein sequence ID" value="MFC7079016.1"/>
    <property type="molecule type" value="Genomic_DNA"/>
</dbReference>
<dbReference type="NCBIfam" id="TIGR01382">
    <property type="entry name" value="PfpI"/>
    <property type="match status" value="1"/>
</dbReference>
<dbReference type="PANTHER" id="PTHR42733">
    <property type="entry name" value="DJ-1 PROTEIN"/>
    <property type="match status" value="1"/>
</dbReference>
<accession>A0ABD5WEG9</accession>
<dbReference type="InterPro" id="IPR002818">
    <property type="entry name" value="DJ-1/PfpI"/>
</dbReference>
<dbReference type="SUPFAM" id="SSF52317">
    <property type="entry name" value="Class I glutamine amidotransferase-like"/>
    <property type="match status" value="1"/>
</dbReference>
<dbReference type="Gene3D" id="3.40.50.880">
    <property type="match status" value="1"/>
</dbReference>
<organism evidence="3 4">
    <name type="scientific">Halorussus caseinilyticus</name>
    <dbReference type="NCBI Taxonomy" id="3034025"/>
    <lineage>
        <taxon>Archaea</taxon>
        <taxon>Methanobacteriati</taxon>
        <taxon>Methanobacteriota</taxon>
        <taxon>Stenosarchaea group</taxon>
        <taxon>Halobacteria</taxon>
        <taxon>Halobacteriales</taxon>
        <taxon>Haladaptataceae</taxon>
        <taxon>Halorussus</taxon>
    </lineage>
</organism>
<protein>
    <submittedName>
        <fullName evidence="3">DJ-1/PfpI family protein</fullName>
    </submittedName>
</protein>
<sequence>MPGKKLLMIVGDFGEDYEIMVPFQALQAVGHEVDAVCPEKSEGETVKTAVHDFRGDQTYVESRGHDFQLTASMDEVDPADYDGLVLPGGRAPEYLRTHDEVLSVVRHFFEEDKPVAAICHAAQILAAADVIEGRTCSAYSALESDVEGAGGTYYDGVTTDGNLVTGRDWGDHVEWISQFLDVLGTEIHHGESAQAEPAED</sequence>
<keyword evidence="4" id="KW-1185">Reference proteome</keyword>